<keyword evidence="2" id="KW-1185">Reference proteome</keyword>
<proteinExistence type="predicted"/>
<gene>
    <name evidence="1" type="ORF">MS3_00001309</name>
</gene>
<evidence type="ECO:0000313" key="2">
    <source>
        <dbReference type="Proteomes" id="UP000471633"/>
    </source>
</evidence>
<sequence length="103" mass="12048">MISKMIKMSQEVVIYFLYIHNEISINFIFQIVKQTNKQTNYLNISIYDWFNDHFIQSSNLGFMVSGICQQGIPGILEDLFLVGYIFTGLSSPRMNSCRNEMYL</sequence>
<dbReference type="CTD" id="75576759"/>
<dbReference type="RefSeq" id="XP_051072797.1">
    <property type="nucleotide sequence ID" value="XM_051208762.1"/>
</dbReference>
<organism evidence="1 2">
    <name type="scientific">Schistosoma haematobium</name>
    <name type="common">Blood fluke</name>
    <dbReference type="NCBI Taxonomy" id="6185"/>
    <lineage>
        <taxon>Eukaryota</taxon>
        <taxon>Metazoa</taxon>
        <taxon>Spiralia</taxon>
        <taxon>Lophotrochozoa</taxon>
        <taxon>Platyhelminthes</taxon>
        <taxon>Trematoda</taxon>
        <taxon>Digenea</taxon>
        <taxon>Strigeidida</taxon>
        <taxon>Schistosomatoidea</taxon>
        <taxon>Schistosomatidae</taxon>
        <taxon>Schistosoma</taxon>
    </lineage>
</organism>
<dbReference type="KEGG" id="shx:MS3_00001309"/>
<dbReference type="GeneID" id="75576759"/>
<reference evidence="1" key="4">
    <citation type="journal article" date="2022" name="PLoS Pathog.">
        <title>Chromosome-level genome of Schistosoma haematobium underpins genome-wide explorations of molecular variation.</title>
        <authorList>
            <person name="Stroehlein A.J."/>
            <person name="Korhonen P.K."/>
            <person name="Lee V.V."/>
            <person name="Ralph S.A."/>
            <person name="Mentink-Kane M."/>
            <person name="You H."/>
            <person name="McManus D.P."/>
            <person name="Tchuente L.T."/>
            <person name="Stothard J.R."/>
            <person name="Kaur P."/>
            <person name="Dudchenko O."/>
            <person name="Aiden E.L."/>
            <person name="Yang B."/>
            <person name="Yang H."/>
            <person name="Emery A.M."/>
            <person name="Webster B.L."/>
            <person name="Brindley P.J."/>
            <person name="Rollinson D."/>
            <person name="Chang B.C.H."/>
            <person name="Gasser R.B."/>
            <person name="Young N.D."/>
        </authorList>
    </citation>
    <scope>NUCLEOTIDE SEQUENCE</scope>
</reference>
<comment type="caution">
    <text evidence="1">The sequence shown here is derived from an EMBL/GenBank/DDBJ whole genome shotgun (WGS) entry which is preliminary data.</text>
</comment>
<name>A0A922LTB5_SCHHA</name>
<dbReference type="Proteomes" id="UP000471633">
    <property type="component" value="Unassembled WGS sequence"/>
</dbReference>
<reference evidence="1" key="2">
    <citation type="journal article" date="2019" name="Gigascience">
        <title>High-quality Schistosoma haematobium genome achieved by single-molecule and long-range sequencing.</title>
        <authorList>
            <person name="Stroehlein A.J."/>
            <person name="Korhonen P.K."/>
            <person name="Chong T.M."/>
            <person name="Lim Y.L."/>
            <person name="Chan K.G."/>
            <person name="Webster B."/>
            <person name="Rollinson D."/>
            <person name="Brindley P.J."/>
            <person name="Gasser R.B."/>
            <person name="Young N.D."/>
        </authorList>
    </citation>
    <scope>NUCLEOTIDE SEQUENCE</scope>
</reference>
<dbReference type="EMBL" id="AMPZ03000002">
    <property type="protein sequence ID" value="KAH9592890.1"/>
    <property type="molecule type" value="Genomic_DNA"/>
</dbReference>
<dbReference type="AlphaFoldDB" id="A0A922LTB5"/>
<reference evidence="1" key="3">
    <citation type="submission" date="2021-06" db="EMBL/GenBank/DDBJ databases">
        <title>Chromosome-level genome assembly for S. haematobium.</title>
        <authorList>
            <person name="Stroehlein A.J."/>
        </authorList>
    </citation>
    <scope>NUCLEOTIDE SEQUENCE</scope>
</reference>
<accession>A0A922LTB5</accession>
<reference evidence="1" key="1">
    <citation type="journal article" date="2012" name="Nat. Genet.">
        <title>Whole-genome sequence of Schistosoma haematobium.</title>
        <authorList>
            <person name="Young N.D."/>
            <person name="Jex A.R."/>
            <person name="Li B."/>
            <person name="Liu S."/>
            <person name="Yang L."/>
            <person name="Xiong Z."/>
            <person name="Li Y."/>
            <person name="Cantacessi C."/>
            <person name="Hall R.S."/>
            <person name="Xu X."/>
            <person name="Chen F."/>
            <person name="Wu X."/>
            <person name="Zerlotini A."/>
            <person name="Oliveira G."/>
            <person name="Hofmann A."/>
            <person name="Zhang G."/>
            <person name="Fang X."/>
            <person name="Kang Y."/>
            <person name="Campbell B.E."/>
            <person name="Loukas A."/>
            <person name="Ranganathan S."/>
            <person name="Rollinson D."/>
            <person name="Rinaldi G."/>
            <person name="Brindley P.J."/>
            <person name="Yang H."/>
            <person name="Wang J."/>
            <person name="Wang J."/>
            <person name="Gasser R.B."/>
        </authorList>
    </citation>
    <scope>NUCLEOTIDE SEQUENCE</scope>
</reference>
<evidence type="ECO:0000313" key="1">
    <source>
        <dbReference type="EMBL" id="KAH9592890.1"/>
    </source>
</evidence>
<protein>
    <submittedName>
        <fullName evidence="1">Uncharacterized protein</fullName>
    </submittedName>
</protein>